<sequence length="104" mass="12056">MSQTEDKMETIKKSKEKKKENIKTLRAERSKPVDGSSVPQPVDDLMLYYDAIGGRNKRNRIYGIGSSVDIFYEPNGNTSYHFSSLEPNTQKYQKMENELQEMKD</sequence>
<gene>
    <name evidence="2" type="ORF">POM88_019483</name>
</gene>
<reference evidence="2" key="1">
    <citation type="submission" date="2023-02" db="EMBL/GenBank/DDBJ databases">
        <title>Genome of toxic invasive species Heracleum sosnowskyi carries increased number of genes despite the absence of recent whole-genome duplications.</title>
        <authorList>
            <person name="Schelkunov M."/>
            <person name="Shtratnikova V."/>
            <person name="Makarenko M."/>
            <person name="Klepikova A."/>
            <person name="Omelchenko D."/>
            <person name="Novikova G."/>
            <person name="Obukhova E."/>
            <person name="Bogdanov V."/>
            <person name="Penin A."/>
            <person name="Logacheva M."/>
        </authorList>
    </citation>
    <scope>NUCLEOTIDE SEQUENCE</scope>
    <source>
        <strain evidence="2">Hsosn_3</strain>
        <tissue evidence="2">Leaf</tissue>
    </source>
</reference>
<comment type="caution">
    <text evidence="2">The sequence shown here is derived from an EMBL/GenBank/DDBJ whole genome shotgun (WGS) entry which is preliminary data.</text>
</comment>
<keyword evidence="3" id="KW-1185">Reference proteome</keyword>
<accession>A0AAD8IC77</accession>
<evidence type="ECO:0000313" key="3">
    <source>
        <dbReference type="Proteomes" id="UP001237642"/>
    </source>
</evidence>
<proteinExistence type="predicted"/>
<feature type="region of interest" description="Disordered" evidence="1">
    <location>
        <begin position="1"/>
        <end position="40"/>
    </location>
</feature>
<dbReference type="AlphaFoldDB" id="A0AAD8IC77"/>
<organism evidence="2 3">
    <name type="scientific">Heracleum sosnowskyi</name>
    <dbReference type="NCBI Taxonomy" id="360622"/>
    <lineage>
        <taxon>Eukaryota</taxon>
        <taxon>Viridiplantae</taxon>
        <taxon>Streptophyta</taxon>
        <taxon>Embryophyta</taxon>
        <taxon>Tracheophyta</taxon>
        <taxon>Spermatophyta</taxon>
        <taxon>Magnoliopsida</taxon>
        <taxon>eudicotyledons</taxon>
        <taxon>Gunneridae</taxon>
        <taxon>Pentapetalae</taxon>
        <taxon>asterids</taxon>
        <taxon>campanulids</taxon>
        <taxon>Apiales</taxon>
        <taxon>Apiaceae</taxon>
        <taxon>Apioideae</taxon>
        <taxon>apioid superclade</taxon>
        <taxon>Tordylieae</taxon>
        <taxon>Tordyliinae</taxon>
        <taxon>Heracleum</taxon>
    </lineage>
</organism>
<reference evidence="2" key="2">
    <citation type="submission" date="2023-05" db="EMBL/GenBank/DDBJ databases">
        <authorList>
            <person name="Schelkunov M.I."/>
        </authorList>
    </citation>
    <scope>NUCLEOTIDE SEQUENCE</scope>
    <source>
        <strain evidence="2">Hsosn_3</strain>
        <tissue evidence="2">Leaf</tissue>
    </source>
</reference>
<evidence type="ECO:0000256" key="1">
    <source>
        <dbReference type="SAM" id="MobiDB-lite"/>
    </source>
</evidence>
<feature type="compositionally biased region" description="Basic and acidic residues" evidence="1">
    <location>
        <begin position="1"/>
        <end position="32"/>
    </location>
</feature>
<evidence type="ECO:0000313" key="2">
    <source>
        <dbReference type="EMBL" id="KAK1381748.1"/>
    </source>
</evidence>
<dbReference type="Proteomes" id="UP001237642">
    <property type="component" value="Unassembled WGS sequence"/>
</dbReference>
<protein>
    <submittedName>
        <fullName evidence="2">Uncharacterized protein</fullName>
    </submittedName>
</protein>
<name>A0AAD8IC77_9APIA</name>
<dbReference type="EMBL" id="JAUIZM010000005">
    <property type="protein sequence ID" value="KAK1381748.1"/>
    <property type="molecule type" value="Genomic_DNA"/>
</dbReference>